<dbReference type="RefSeq" id="XP_056514289.1">
    <property type="nucleotide sequence ID" value="XM_056653222.1"/>
</dbReference>
<name>A0A9W9FRY7_9EURO</name>
<dbReference type="EMBL" id="JAPMSZ010000004">
    <property type="protein sequence ID" value="KAJ5105293.1"/>
    <property type="molecule type" value="Genomic_DNA"/>
</dbReference>
<keyword evidence="2" id="KW-1185">Reference proteome</keyword>
<reference evidence="1" key="1">
    <citation type="submission" date="2022-11" db="EMBL/GenBank/DDBJ databases">
        <authorList>
            <person name="Petersen C."/>
        </authorList>
    </citation>
    <scope>NUCLEOTIDE SEQUENCE</scope>
    <source>
        <strain evidence="1">IBT 34128</strain>
    </source>
</reference>
<comment type="caution">
    <text evidence="1">The sequence shown here is derived from an EMBL/GenBank/DDBJ whole genome shotgun (WGS) entry which is preliminary data.</text>
</comment>
<evidence type="ECO:0000313" key="2">
    <source>
        <dbReference type="Proteomes" id="UP001141434"/>
    </source>
</evidence>
<accession>A0A9W9FRY7</accession>
<evidence type="ECO:0000313" key="1">
    <source>
        <dbReference type="EMBL" id="KAJ5105293.1"/>
    </source>
</evidence>
<dbReference type="AlphaFoldDB" id="A0A9W9FRY7"/>
<reference evidence="1" key="2">
    <citation type="journal article" date="2023" name="IMA Fungus">
        <title>Comparative genomic study of the Penicillium genus elucidates a diverse pangenome and 15 lateral gene transfer events.</title>
        <authorList>
            <person name="Petersen C."/>
            <person name="Sorensen T."/>
            <person name="Nielsen M.R."/>
            <person name="Sondergaard T.E."/>
            <person name="Sorensen J.L."/>
            <person name="Fitzpatrick D.A."/>
            <person name="Frisvad J.C."/>
            <person name="Nielsen K.L."/>
        </authorList>
    </citation>
    <scope>NUCLEOTIDE SEQUENCE</scope>
    <source>
        <strain evidence="1">IBT 34128</strain>
    </source>
</reference>
<gene>
    <name evidence="1" type="ORF">NUU61_002640</name>
</gene>
<dbReference type="GeneID" id="81392390"/>
<protein>
    <submittedName>
        <fullName evidence="1">Uncharacterized protein</fullName>
    </submittedName>
</protein>
<sequence>MQLNADILLVSAQAVSIAASASDEYSLAANARVECPGAPALDKRSTESPGCKLMNGGDYVARASCKEGRITADDYNEGDYWCWMTHETDDNWAICDPDSKSTPLGPCAAAGRPHGGCNK</sequence>
<dbReference type="Proteomes" id="UP001141434">
    <property type="component" value="Unassembled WGS sequence"/>
</dbReference>
<organism evidence="1 2">
    <name type="scientific">Penicillium alfredii</name>
    <dbReference type="NCBI Taxonomy" id="1506179"/>
    <lineage>
        <taxon>Eukaryota</taxon>
        <taxon>Fungi</taxon>
        <taxon>Dikarya</taxon>
        <taxon>Ascomycota</taxon>
        <taxon>Pezizomycotina</taxon>
        <taxon>Eurotiomycetes</taxon>
        <taxon>Eurotiomycetidae</taxon>
        <taxon>Eurotiales</taxon>
        <taxon>Aspergillaceae</taxon>
        <taxon>Penicillium</taxon>
    </lineage>
</organism>
<proteinExistence type="predicted"/>